<dbReference type="EMBL" id="CM001740">
    <property type="protein sequence ID" value="KJB06122.1"/>
    <property type="molecule type" value="Genomic_DNA"/>
</dbReference>
<dbReference type="Proteomes" id="UP000032304">
    <property type="component" value="Chromosome 1"/>
</dbReference>
<name>A0A0D2LQB0_GOSRA</name>
<feature type="region of interest" description="Disordered" evidence="1">
    <location>
        <begin position="1"/>
        <end position="23"/>
    </location>
</feature>
<evidence type="ECO:0000313" key="3">
    <source>
        <dbReference type="Proteomes" id="UP000032304"/>
    </source>
</evidence>
<sequence length="145" mass="16558">MGLNSTSKSPRKNDKGLRPKARFFEQSQPMVANGRRQPIIFSFSFQFHFPDTIIYSLSSNSKSLTLSCLDFLDCRSTSTVKTSTDPPPALGTRFTQFVQPVFQRCMNIIQTQQLGKKQSTLKSIWHTLASFPISRFSRKLNLLIY</sequence>
<protein>
    <submittedName>
        <fullName evidence="2">Uncharacterized protein</fullName>
    </submittedName>
</protein>
<keyword evidence="3" id="KW-1185">Reference proteome</keyword>
<organism evidence="2 3">
    <name type="scientific">Gossypium raimondii</name>
    <name type="common">Peruvian cotton</name>
    <name type="synonym">Gossypium klotzschianum subsp. raimondii</name>
    <dbReference type="NCBI Taxonomy" id="29730"/>
    <lineage>
        <taxon>Eukaryota</taxon>
        <taxon>Viridiplantae</taxon>
        <taxon>Streptophyta</taxon>
        <taxon>Embryophyta</taxon>
        <taxon>Tracheophyta</taxon>
        <taxon>Spermatophyta</taxon>
        <taxon>Magnoliopsida</taxon>
        <taxon>eudicotyledons</taxon>
        <taxon>Gunneridae</taxon>
        <taxon>Pentapetalae</taxon>
        <taxon>rosids</taxon>
        <taxon>malvids</taxon>
        <taxon>Malvales</taxon>
        <taxon>Malvaceae</taxon>
        <taxon>Malvoideae</taxon>
        <taxon>Gossypium</taxon>
    </lineage>
</organism>
<reference evidence="2 3" key="1">
    <citation type="journal article" date="2012" name="Nature">
        <title>Repeated polyploidization of Gossypium genomes and the evolution of spinnable cotton fibres.</title>
        <authorList>
            <person name="Paterson A.H."/>
            <person name="Wendel J.F."/>
            <person name="Gundlach H."/>
            <person name="Guo H."/>
            <person name="Jenkins J."/>
            <person name="Jin D."/>
            <person name="Llewellyn D."/>
            <person name="Showmaker K.C."/>
            <person name="Shu S."/>
            <person name="Udall J."/>
            <person name="Yoo M.J."/>
            <person name="Byers R."/>
            <person name="Chen W."/>
            <person name="Doron-Faigenboim A."/>
            <person name="Duke M.V."/>
            <person name="Gong L."/>
            <person name="Grimwood J."/>
            <person name="Grover C."/>
            <person name="Grupp K."/>
            <person name="Hu G."/>
            <person name="Lee T.H."/>
            <person name="Li J."/>
            <person name="Lin L."/>
            <person name="Liu T."/>
            <person name="Marler B.S."/>
            <person name="Page J.T."/>
            <person name="Roberts A.W."/>
            <person name="Romanel E."/>
            <person name="Sanders W.S."/>
            <person name="Szadkowski E."/>
            <person name="Tan X."/>
            <person name="Tang H."/>
            <person name="Xu C."/>
            <person name="Wang J."/>
            <person name="Wang Z."/>
            <person name="Zhang D."/>
            <person name="Zhang L."/>
            <person name="Ashrafi H."/>
            <person name="Bedon F."/>
            <person name="Bowers J.E."/>
            <person name="Brubaker C.L."/>
            <person name="Chee P.W."/>
            <person name="Das S."/>
            <person name="Gingle A.R."/>
            <person name="Haigler C.H."/>
            <person name="Harker D."/>
            <person name="Hoffmann L.V."/>
            <person name="Hovav R."/>
            <person name="Jones D.C."/>
            <person name="Lemke C."/>
            <person name="Mansoor S."/>
            <person name="ur Rahman M."/>
            <person name="Rainville L.N."/>
            <person name="Rambani A."/>
            <person name="Reddy U.K."/>
            <person name="Rong J.K."/>
            <person name="Saranga Y."/>
            <person name="Scheffler B.E."/>
            <person name="Scheffler J.A."/>
            <person name="Stelly D.M."/>
            <person name="Triplett B.A."/>
            <person name="Van Deynze A."/>
            <person name="Vaslin M.F."/>
            <person name="Waghmare V.N."/>
            <person name="Walford S.A."/>
            <person name="Wright R.J."/>
            <person name="Zaki E.A."/>
            <person name="Zhang T."/>
            <person name="Dennis E.S."/>
            <person name="Mayer K.F."/>
            <person name="Peterson D.G."/>
            <person name="Rokhsar D.S."/>
            <person name="Wang X."/>
            <person name="Schmutz J."/>
        </authorList>
    </citation>
    <scope>NUCLEOTIDE SEQUENCE [LARGE SCALE GENOMIC DNA]</scope>
</reference>
<evidence type="ECO:0000256" key="1">
    <source>
        <dbReference type="SAM" id="MobiDB-lite"/>
    </source>
</evidence>
<proteinExistence type="predicted"/>
<evidence type="ECO:0000313" key="2">
    <source>
        <dbReference type="EMBL" id="KJB06122.1"/>
    </source>
</evidence>
<dbReference type="AlphaFoldDB" id="A0A0D2LQB0"/>
<gene>
    <name evidence="2" type="ORF">B456_001G1055002</name>
</gene>
<accession>A0A0D2LQB0</accession>
<dbReference type="Gramene" id="KJB06122">
    <property type="protein sequence ID" value="KJB06122"/>
    <property type="gene ID" value="B456_001G1055002"/>
</dbReference>